<evidence type="ECO:0000259" key="4">
    <source>
        <dbReference type="Pfam" id="PF24981"/>
    </source>
</evidence>
<evidence type="ECO:0000256" key="3">
    <source>
        <dbReference type="SAM" id="Phobius"/>
    </source>
</evidence>
<dbReference type="SMART" id="SM00612">
    <property type="entry name" value="Kelch"/>
    <property type="match status" value="4"/>
</dbReference>
<keyword evidence="3" id="KW-0812">Transmembrane</keyword>
<organism evidence="5 6">
    <name type="scientific">Riccia sorocarpa</name>
    <dbReference type="NCBI Taxonomy" id="122646"/>
    <lineage>
        <taxon>Eukaryota</taxon>
        <taxon>Viridiplantae</taxon>
        <taxon>Streptophyta</taxon>
        <taxon>Embryophyta</taxon>
        <taxon>Marchantiophyta</taxon>
        <taxon>Marchantiopsida</taxon>
        <taxon>Marchantiidae</taxon>
        <taxon>Marchantiales</taxon>
        <taxon>Ricciaceae</taxon>
        <taxon>Riccia</taxon>
    </lineage>
</organism>
<dbReference type="PRINTS" id="PR00501">
    <property type="entry name" value="KELCHREPEAT"/>
</dbReference>
<dbReference type="PANTHER" id="PTHR46344">
    <property type="entry name" value="OS02G0202900 PROTEIN"/>
    <property type="match status" value="1"/>
</dbReference>
<accession>A0ABD3I6A3</accession>
<dbReference type="InterPro" id="IPR056737">
    <property type="entry name" value="Beta-prop_ATRN-MKLN-like"/>
</dbReference>
<keyword evidence="3" id="KW-1133">Transmembrane helix</keyword>
<proteinExistence type="predicted"/>
<dbReference type="Gene3D" id="2.120.10.80">
    <property type="entry name" value="Kelch-type beta propeller"/>
    <property type="match status" value="2"/>
</dbReference>
<keyword evidence="1" id="KW-0880">Kelch repeat</keyword>
<dbReference type="EMBL" id="JBJQOH010000002">
    <property type="protein sequence ID" value="KAL3697751.1"/>
    <property type="molecule type" value="Genomic_DNA"/>
</dbReference>
<dbReference type="SUPFAM" id="SSF117281">
    <property type="entry name" value="Kelch motif"/>
    <property type="match status" value="2"/>
</dbReference>
<dbReference type="InterPro" id="IPR006652">
    <property type="entry name" value="Kelch_1"/>
</dbReference>
<keyword evidence="3" id="KW-0472">Membrane</keyword>
<dbReference type="Proteomes" id="UP001633002">
    <property type="component" value="Unassembled WGS sequence"/>
</dbReference>
<dbReference type="Pfam" id="PF24981">
    <property type="entry name" value="Beta-prop_ATRN-LZTR1"/>
    <property type="match status" value="1"/>
</dbReference>
<reference evidence="5 6" key="1">
    <citation type="submission" date="2024-09" db="EMBL/GenBank/DDBJ databases">
        <title>Chromosome-scale assembly of Riccia sorocarpa.</title>
        <authorList>
            <person name="Paukszto L."/>
        </authorList>
    </citation>
    <scope>NUCLEOTIDE SEQUENCE [LARGE SCALE GENOMIC DNA]</scope>
    <source>
        <strain evidence="5">LP-2024</strain>
        <tissue evidence="5">Aerial parts of the thallus</tissue>
    </source>
</reference>
<evidence type="ECO:0000256" key="2">
    <source>
        <dbReference type="ARBA" id="ARBA00022737"/>
    </source>
</evidence>
<evidence type="ECO:0000313" key="6">
    <source>
        <dbReference type="Proteomes" id="UP001633002"/>
    </source>
</evidence>
<keyword evidence="2" id="KW-0677">Repeat</keyword>
<keyword evidence="6" id="KW-1185">Reference proteome</keyword>
<dbReference type="PANTHER" id="PTHR46344:SF27">
    <property type="entry name" value="KELCH REPEAT SUPERFAMILY PROTEIN"/>
    <property type="match status" value="1"/>
</dbReference>
<name>A0ABD3I6A3_9MARC</name>
<dbReference type="InterPro" id="IPR015915">
    <property type="entry name" value="Kelch-typ_b-propeller"/>
</dbReference>
<protein>
    <recommendedName>
        <fullName evidence="4">Attractin/MKLN-like beta-propeller domain-containing protein</fullName>
    </recommendedName>
</protein>
<comment type="caution">
    <text evidence="5">The sequence shown here is derived from an EMBL/GenBank/DDBJ whole genome shotgun (WGS) entry which is preliminary data.</text>
</comment>
<sequence>MEMQGRDNKAYFNDAGDGAWSNFSREMDSIKRSQKRNCRIIGLLLFLLSVVILALVAVAGTQARTIRRLNDRKGLITHPNVTFASYAGDRELDGLTYGGSMFRGSGFWTPRENLPASLTDHSSVGIGELVYIIGGANASGAVLDQFLVYDTTLHNYTTLSPIPEPRYRFGAAVLDNKIYVIGGRKDSNETDPPASNASLSVATYIYDTTQGTWSKGADILEPQSDPCAAALNGKVYLVGGYDANYGLLAKVQVYDPASDSWSYAPDMPTPRGDLMCAAFEGEIYVLGGYTGDTTDPFSRKMESFNPNTQKWTTRPDLLTSRGDGAVAVLPTRKALLVIGGEGHYRNNDLFKYGKHSNEVYFATDGTWVEKALIPNARFRTAAAESGGLVYVSGGVDTCINQGTQACPALDTTAVFLDVDHPHVYIYLKDEAYNDNAALTTYPL</sequence>
<evidence type="ECO:0000313" key="5">
    <source>
        <dbReference type="EMBL" id="KAL3697751.1"/>
    </source>
</evidence>
<evidence type="ECO:0000256" key="1">
    <source>
        <dbReference type="ARBA" id="ARBA00022441"/>
    </source>
</evidence>
<dbReference type="AlphaFoldDB" id="A0ABD3I6A3"/>
<gene>
    <name evidence="5" type="ORF">R1sor_011827</name>
</gene>
<feature type="domain" description="Attractin/MKLN-like beta-propeller" evidence="4">
    <location>
        <begin position="130"/>
        <end position="397"/>
    </location>
</feature>
<feature type="transmembrane region" description="Helical" evidence="3">
    <location>
        <begin position="40"/>
        <end position="60"/>
    </location>
</feature>